<gene>
    <name evidence="1" type="ORF">LAFE_0C12156G</name>
</gene>
<dbReference type="Proteomes" id="UP000190831">
    <property type="component" value="Chromosome C"/>
</dbReference>
<dbReference type="Pfam" id="PF07247">
    <property type="entry name" value="AATase"/>
    <property type="match status" value="1"/>
</dbReference>
<dbReference type="InterPro" id="IPR052058">
    <property type="entry name" value="Alcohol_O-acetyltransferase"/>
</dbReference>
<proteinExistence type="predicted"/>
<sequence length="461" mass="53666">MPSRQLSNIERYFYNRRKLGLHSCFYLAVKFNRQIDDNHLSYALKETINEFPQLHSNVFNDETFERIEPITVTIHFKDVVSFLEEEELSEDLINKIFKTVKFNYNEHEVLWRLLVLKNRCTFILCVDHVLFDGMSTVKFWEKFIGALNNDEPKDDDKILHFHSSIVPNLPPHPYDLIPISFKWILIRWLIRIILALGMFPYRQEISGKQFRLPGYSFPSGLFERNCNTQTIRNDNRQVKLHICNNGLTFLLSQCKRHNVSLTSMFVATIIYSLRSNRPASARGTLLKIDLPMNTRVQMERELNLNLAQLDMGNYIKNGELTYDLSQTEGIWNIAKDINEQIDAKKNDFESINMIKLLDFADNEKLIREKTKAKYPGSTFEVTNLGSQSFQSSIDDKFYIVNALFNEPQSISDIFTFSLVSSSVGGLNCCISCPKDIFDELNPTFNYMKEILKEYSSPVTTE</sequence>
<organism evidence="1 2">
    <name type="scientific">Lachancea fermentati</name>
    <name type="common">Zygosaccharomyces fermentati</name>
    <dbReference type="NCBI Taxonomy" id="4955"/>
    <lineage>
        <taxon>Eukaryota</taxon>
        <taxon>Fungi</taxon>
        <taxon>Dikarya</taxon>
        <taxon>Ascomycota</taxon>
        <taxon>Saccharomycotina</taxon>
        <taxon>Saccharomycetes</taxon>
        <taxon>Saccharomycetales</taxon>
        <taxon>Saccharomycetaceae</taxon>
        <taxon>Lachancea</taxon>
    </lineage>
</organism>
<dbReference type="SUPFAM" id="SSF52777">
    <property type="entry name" value="CoA-dependent acyltransferases"/>
    <property type="match status" value="1"/>
</dbReference>
<dbReference type="STRING" id="4955.A0A1G4MAN3"/>
<dbReference type="Gene3D" id="3.30.559.10">
    <property type="entry name" value="Chloramphenicol acetyltransferase-like domain"/>
    <property type="match status" value="1"/>
</dbReference>
<reference evidence="1 2" key="1">
    <citation type="submission" date="2016-03" db="EMBL/GenBank/DDBJ databases">
        <authorList>
            <person name="Devillers H."/>
        </authorList>
    </citation>
    <scope>NUCLEOTIDE SEQUENCE [LARGE SCALE GENOMIC DNA]</scope>
    <source>
        <strain evidence="1">CBS 6772</strain>
    </source>
</reference>
<evidence type="ECO:0000313" key="1">
    <source>
        <dbReference type="EMBL" id="SCW00795.1"/>
    </source>
</evidence>
<dbReference type="PANTHER" id="PTHR28037">
    <property type="entry name" value="ALCOHOL O-ACETYLTRANSFERASE 1-RELATED"/>
    <property type="match status" value="1"/>
</dbReference>
<protein>
    <submittedName>
        <fullName evidence="1">LAFE_0C12156g1_1</fullName>
    </submittedName>
</protein>
<dbReference type="GO" id="GO:0008080">
    <property type="term" value="F:N-acetyltransferase activity"/>
    <property type="evidence" value="ECO:0007669"/>
    <property type="project" value="TreeGrafter"/>
</dbReference>
<dbReference type="PANTHER" id="PTHR28037:SF1">
    <property type="entry name" value="ALCOHOL O-ACETYLTRANSFERASE 1-RELATED"/>
    <property type="match status" value="1"/>
</dbReference>
<dbReference type="OrthoDB" id="2150604at2759"/>
<dbReference type="EMBL" id="LT598485">
    <property type="protein sequence ID" value="SCW00795.1"/>
    <property type="molecule type" value="Genomic_DNA"/>
</dbReference>
<dbReference type="AlphaFoldDB" id="A0A1G4MAN3"/>
<dbReference type="InterPro" id="IPR023213">
    <property type="entry name" value="CAT-like_dom_sf"/>
</dbReference>
<accession>A0A1G4MAN3</accession>
<evidence type="ECO:0000313" key="2">
    <source>
        <dbReference type="Proteomes" id="UP000190831"/>
    </source>
</evidence>
<dbReference type="InterPro" id="IPR010828">
    <property type="entry name" value="Atf2/Sli1-like"/>
</dbReference>
<name>A0A1G4MAN3_LACFM</name>
<keyword evidence="2" id="KW-1185">Reference proteome</keyword>
<dbReference type="OMA" id="TEINHIF"/>